<sequence>MVKVDRFTKTYFLIDWFVVLKVAFKMLFYLKQLFSDDLLLVFSKL</sequence>
<proteinExistence type="predicted"/>
<organism evidence="2 3">
    <name type="scientific">Capnocytophaga canimorsus</name>
    <dbReference type="NCBI Taxonomy" id="28188"/>
    <lineage>
        <taxon>Bacteria</taxon>
        <taxon>Pseudomonadati</taxon>
        <taxon>Bacteroidota</taxon>
        <taxon>Flavobacteriia</taxon>
        <taxon>Flavobacteriales</taxon>
        <taxon>Flavobacteriaceae</taxon>
        <taxon>Capnocytophaga</taxon>
    </lineage>
</organism>
<keyword evidence="1" id="KW-0812">Transmembrane</keyword>
<protein>
    <submittedName>
        <fullName evidence="2">Uncharacterized protein</fullName>
    </submittedName>
</protein>
<dbReference type="EMBL" id="CDOK01000071">
    <property type="protein sequence ID" value="CEN48112.1"/>
    <property type="molecule type" value="Genomic_DNA"/>
</dbReference>
<evidence type="ECO:0000256" key="1">
    <source>
        <dbReference type="SAM" id="Phobius"/>
    </source>
</evidence>
<evidence type="ECO:0000313" key="3">
    <source>
        <dbReference type="Proteomes" id="UP000039370"/>
    </source>
</evidence>
<dbReference type="Proteomes" id="UP000039370">
    <property type="component" value="Unassembled WGS sequence"/>
</dbReference>
<keyword evidence="1" id="KW-1133">Transmembrane helix</keyword>
<name>A0A0B7IDR7_9FLAO</name>
<dbReference type="AlphaFoldDB" id="A0A0B7IDR7"/>
<gene>
    <name evidence="2" type="ORF">CCAN11_1620004</name>
</gene>
<evidence type="ECO:0000313" key="2">
    <source>
        <dbReference type="EMBL" id="CEN48112.1"/>
    </source>
</evidence>
<reference evidence="3" key="1">
    <citation type="submission" date="2015-01" db="EMBL/GenBank/DDBJ databases">
        <authorList>
            <person name="MANFREDI Pablo"/>
        </authorList>
    </citation>
    <scope>NUCLEOTIDE SEQUENCE [LARGE SCALE GENOMIC DNA]</scope>
    <source>
        <strain evidence="3">Cc11</strain>
    </source>
</reference>
<keyword evidence="1" id="KW-0472">Membrane</keyword>
<feature type="transmembrane region" description="Helical" evidence="1">
    <location>
        <begin position="12"/>
        <end position="30"/>
    </location>
</feature>
<accession>A0A0B7IDR7</accession>